<evidence type="ECO:0000256" key="4">
    <source>
        <dbReference type="ARBA" id="ARBA00022857"/>
    </source>
</evidence>
<reference evidence="9" key="1">
    <citation type="submission" date="2024-06" db="EMBL/GenBank/DDBJ databases">
        <title>Draft Genome Sequences of Epichloe bromicola Strains Isolated from Elymus ciliaris.</title>
        <authorList>
            <consortium name="Epichloe bromicola genome sequencing consortium"/>
            <person name="Miura A."/>
            <person name="Imano S."/>
            <person name="Ashida A."/>
            <person name="Sato I."/>
            <person name="Chiba S."/>
            <person name="Tanaka A."/>
            <person name="Camagna M."/>
            <person name="Takemoto D."/>
        </authorList>
    </citation>
    <scope>NUCLEOTIDE SEQUENCE [LARGE SCALE GENOMIC DNA]</scope>
    <source>
        <strain evidence="9">DP</strain>
    </source>
</reference>
<feature type="region of interest" description="Disordered" evidence="6">
    <location>
        <begin position="1"/>
        <end position="32"/>
    </location>
</feature>
<dbReference type="InterPro" id="IPR020946">
    <property type="entry name" value="Flavin_mOase-like"/>
</dbReference>
<keyword evidence="2" id="KW-0285">Flavoprotein</keyword>
<evidence type="ECO:0000313" key="8">
    <source>
        <dbReference type="EMBL" id="GAB0133435.1"/>
    </source>
</evidence>
<evidence type="ECO:0000256" key="2">
    <source>
        <dbReference type="ARBA" id="ARBA00022630"/>
    </source>
</evidence>
<dbReference type="SUPFAM" id="SSF51905">
    <property type="entry name" value="FAD/NAD(P)-binding domain"/>
    <property type="match status" value="1"/>
</dbReference>
<evidence type="ECO:0000256" key="3">
    <source>
        <dbReference type="ARBA" id="ARBA00022827"/>
    </source>
</evidence>
<dbReference type="InterPro" id="IPR045632">
    <property type="entry name" value="DUF6314"/>
</dbReference>
<feature type="compositionally biased region" description="Basic and acidic residues" evidence="6">
    <location>
        <begin position="322"/>
        <end position="340"/>
    </location>
</feature>
<keyword evidence="4" id="KW-0521">NADP</keyword>
<evidence type="ECO:0000259" key="7">
    <source>
        <dbReference type="Pfam" id="PF19834"/>
    </source>
</evidence>
<evidence type="ECO:0000256" key="5">
    <source>
        <dbReference type="ARBA" id="ARBA00023002"/>
    </source>
</evidence>
<evidence type="ECO:0000313" key="9">
    <source>
        <dbReference type="Proteomes" id="UP001562357"/>
    </source>
</evidence>
<keyword evidence="5" id="KW-0560">Oxidoreductase</keyword>
<evidence type="ECO:0000256" key="1">
    <source>
        <dbReference type="ARBA" id="ARBA00009183"/>
    </source>
</evidence>
<comment type="similarity">
    <text evidence="1">Belongs to the FMO family.</text>
</comment>
<name>A0ABQ0CJ05_9HYPO</name>
<gene>
    <name evidence="8" type="primary">g1843</name>
    <name evidence="8" type="ORF">EsDP_00001843</name>
</gene>
<keyword evidence="9" id="KW-1185">Reference proteome</keyword>
<feature type="region of interest" description="Disordered" evidence="6">
    <location>
        <begin position="290"/>
        <end position="356"/>
    </location>
</feature>
<dbReference type="InterPro" id="IPR050346">
    <property type="entry name" value="FMO-like"/>
</dbReference>
<dbReference type="PANTHER" id="PTHR23023">
    <property type="entry name" value="DIMETHYLANILINE MONOOXYGENASE"/>
    <property type="match status" value="1"/>
</dbReference>
<comment type="caution">
    <text evidence="8">The sequence shown here is derived from an EMBL/GenBank/DDBJ whole genome shotgun (WGS) entry which is preliminary data.</text>
</comment>
<organism evidence="8 9">
    <name type="scientific">Epichloe bromicola</name>
    <dbReference type="NCBI Taxonomy" id="79588"/>
    <lineage>
        <taxon>Eukaryota</taxon>
        <taxon>Fungi</taxon>
        <taxon>Dikarya</taxon>
        <taxon>Ascomycota</taxon>
        <taxon>Pezizomycotina</taxon>
        <taxon>Sordariomycetes</taxon>
        <taxon>Hypocreomycetidae</taxon>
        <taxon>Hypocreales</taxon>
        <taxon>Clavicipitaceae</taxon>
        <taxon>Epichloe</taxon>
    </lineage>
</organism>
<proteinExistence type="inferred from homology"/>
<dbReference type="InterPro" id="IPR000960">
    <property type="entry name" value="Flavin_mOase"/>
</dbReference>
<keyword evidence="3" id="KW-0274">FAD</keyword>
<dbReference type="Gene3D" id="3.50.50.60">
    <property type="entry name" value="FAD/NAD(P)-binding domain"/>
    <property type="match status" value="1"/>
</dbReference>
<dbReference type="InterPro" id="IPR036188">
    <property type="entry name" value="FAD/NAD-bd_sf"/>
</dbReference>
<protein>
    <recommendedName>
        <fullName evidence="7">DUF6314 domain-containing protein</fullName>
    </recommendedName>
</protein>
<dbReference type="Pfam" id="PF00743">
    <property type="entry name" value="FMO-like"/>
    <property type="match status" value="1"/>
</dbReference>
<evidence type="ECO:0000256" key="6">
    <source>
        <dbReference type="SAM" id="MobiDB-lite"/>
    </source>
</evidence>
<dbReference type="EMBL" id="BAAFGZ010000044">
    <property type="protein sequence ID" value="GAB0133435.1"/>
    <property type="molecule type" value="Genomic_DNA"/>
</dbReference>
<dbReference type="Proteomes" id="UP001562357">
    <property type="component" value="Unassembled WGS sequence"/>
</dbReference>
<dbReference type="Pfam" id="PF19834">
    <property type="entry name" value="DUF6314"/>
    <property type="match status" value="1"/>
</dbReference>
<accession>A0ABQ0CJ05</accession>
<dbReference type="PRINTS" id="PR00370">
    <property type="entry name" value="FMOXYGENASE"/>
</dbReference>
<sequence length="1089" mass="122304">MNIEHRVADGNLSKTPPNQSLPPTPPRSGERKQSIVINSVEELRRYWNDQKAGHLRWRWNDDSDEVIWIQKGKEFNPLEHLEEIRTIFRRFDCYPTTIRVRMPTSIHDIVIGALVKEYVLLQDRQGGEFLDIKFAVSSDVHLDNKRETRQPDVQLWHGLQKCPRVIMEVAYTQTEKPLERLAWDYILKSDGYIKRVYGISLEPIGKPSRVIEWCARVTPSNEADYDEEVRVEKTLYKDFRAADGSLVNPDECLKIPLSDFGIDVEGQQQPGISIPFRSIFTALRRGEEMHSIRKEARAQPPTKRVKRLERTPSPIEELIPEDEARFRKAEEAADEAKDSDYQPPSDDASSQQSAGPSGLVAAKTFLHNAPAGEFKVTVFDGQDGIGGLWPASKSDTTRQVHPLMVANQSKHTMHFSDHAWEHGAPQLPRAWQVGRYLEAYKERYLSSNQDFSLHLNTRVARTQLLSQGGPPAWDVTLESEGKQETRRFDHVVVASGYFGKPVVPDGVSITPSVTVPVIHSSQYRDLKSLLGNRPSARGKILVVGGQMSGVEIAGTIAAHLSSATHAPGTSSIGDVDQCSIHHVIQRPIWVLPLHTTAEPKAAAAPFLPLDFSSYNRNNRPLPLVNTQGHLDGKTAQTVHGIFQTALGTDQSVFSPQLHITEQTKVDPPYLAVSDWYCEFVRSGLISLSTGKCKSLGGNSAKLTDGTEINDVIAVVLATGFDPSPCISYLPGDILTTLNHSPQHREQPLALAFHGTHHPDVPNLGFVGFYRSPYWGVMQMQARFLAQYWSPSASSSEALRQKLRSDKSIQTTLSLRNDPRLSQFPMGDYPFLMQEFSEALSIPRVDPPLAGLPLLSHNRLPLDMMTPSRHPSPLDDAAARADAERLRRDTVQTAIDGLTTPRFVPRAVFRSLLGTWKLERDLNSRLPTHPSGHFSGTAQFLLRGKTADGLQCAEQGLELELLSDSQGDDGGLEYLYVEDGEFRTNQGFGFRATRRYVWRYDEQRESLSVWFAKPDDPKRADYLFHEIEFLQPSEGRHGGWGAKAGHLCIDDYYDVKYNFVFEAVNLKDWSIEYTVNGPKKDYTISGKYIR</sequence>
<feature type="compositionally biased region" description="Low complexity" evidence="6">
    <location>
        <begin position="341"/>
        <end position="356"/>
    </location>
</feature>
<feature type="domain" description="DUF6314" evidence="7">
    <location>
        <begin position="911"/>
        <end position="1089"/>
    </location>
</feature>